<evidence type="ECO:0000256" key="1">
    <source>
        <dbReference type="ARBA" id="ARBA00009437"/>
    </source>
</evidence>
<evidence type="ECO:0000259" key="5">
    <source>
        <dbReference type="PROSITE" id="PS50931"/>
    </source>
</evidence>
<dbReference type="PANTHER" id="PTHR30537">
    <property type="entry name" value="HTH-TYPE TRANSCRIPTIONAL REGULATOR"/>
    <property type="match status" value="1"/>
</dbReference>
<organism evidence="6 7">
    <name type="scientific">Myxococcus landrumensis</name>
    <dbReference type="NCBI Taxonomy" id="2813577"/>
    <lineage>
        <taxon>Bacteria</taxon>
        <taxon>Pseudomonadati</taxon>
        <taxon>Myxococcota</taxon>
        <taxon>Myxococcia</taxon>
        <taxon>Myxococcales</taxon>
        <taxon>Cystobacterineae</taxon>
        <taxon>Myxococcaceae</taxon>
        <taxon>Myxococcus</taxon>
    </lineage>
</organism>
<comment type="similarity">
    <text evidence="1">Belongs to the LysR transcriptional regulatory family.</text>
</comment>
<dbReference type="InterPro" id="IPR036390">
    <property type="entry name" value="WH_DNA-bd_sf"/>
</dbReference>
<dbReference type="Pfam" id="PF03466">
    <property type="entry name" value="LysR_substrate"/>
    <property type="match status" value="1"/>
</dbReference>
<dbReference type="InterPro" id="IPR036388">
    <property type="entry name" value="WH-like_DNA-bd_sf"/>
</dbReference>
<dbReference type="EMBL" id="CP071091">
    <property type="protein sequence ID" value="QSQ14438.1"/>
    <property type="molecule type" value="Genomic_DNA"/>
</dbReference>
<reference evidence="6 7" key="1">
    <citation type="submission" date="2021-02" db="EMBL/GenBank/DDBJ databases">
        <title>De Novo genome assembly of isolated myxobacteria.</title>
        <authorList>
            <person name="Stevens D.C."/>
        </authorList>
    </citation>
    <scope>NUCLEOTIDE SEQUENCE [LARGE SCALE GENOMIC DNA]</scope>
    <source>
        <strain evidence="6 7">SCHIC003</strain>
    </source>
</reference>
<dbReference type="RefSeq" id="WP_206716216.1">
    <property type="nucleotide sequence ID" value="NZ_CP071091.1"/>
</dbReference>
<dbReference type="PROSITE" id="PS50931">
    <property type="entry name" value="HTH_LYSR"/>
    <property type="match status" value="1"/>
</dbReference>
<feature type="domain" description="HTH lysR-type" evidence="5">
    <location>
        <begin position="5"/>
        <end position="62"/>
    </location>
</feature>
<dbReference type="InterPro" id="IPR000847">
    <property type="entry name" value="LysR_HTH_N"/>
</dbReference>
<keyword evidence="7" id="KW-1185">Reference proteome</keyword>
<dbReference type="CDD" id="cd08422">
    <property type="entry name" value="PBP2_CrgA_like"/>
    <property type="match status" value="1"/>
</dbReference>
<evidence type="ECO:0000313" key="6">
    <source>
        <dbReference type="EMBL" id="QSQ14438.1"/>
    </source>
</evidence>
<dbReference type="Pfam" id="PF00126">
    <property type="entry name" value="HTH_1"/>
    <property type="match status" value="1"/>
</dbReference>
<name>A0ABX7NDR0_9BACT</name>
<evidence type="ECO:0000256" key="4">
    <source>
        <dbReference type="ARBA" id="ARBA00023163"/>
    </source>
</evidence>
<dbReference type="InterPro" id="IPR058163">
    <property type="entry name" value="LysR-type_TF_proteobact-type"/>
</dbReference>
<dbReference type="Gene3D" id="1.10.10.10">
    <property type="entry name" value="Winged helix-like DNA-binding domain superfamily/Winged helix DNA-binding domain"/>
    <property type="match status" value="1"/>
</dbReference>
<dbReference type="Gene3D" id="3.40.190.290">
    <property type="match status" value="1"/>
</dbReference>
<sequence>MGGMMASENLRIFVAVARQLSFGDAAKRLGIPVSTVSRRVALLEEQLGTRLLQRTSRRVGLTPEGSRLLGRAGPLLDQLGDVLDQAVDREEEPTGKLRITAPVNSGAQRLAPLLFSFAAQHPRVDVELVLTNALVDLVEEGFDLAFRVGPIRDAELVARRLWSIESVLAASPRFVREHLKGRSQLTRAALEDVPAVLTQPRGVWRLRGRDGGVDEVRPRHVRAVVNDPRVALAAALEGLGVVSVPREMLEAQGQALVPITVKGRTLEPREVFAVYPSRRQLSTRARRALDWVMKHG</sequence>
<dbReference type="Proteomes" id="UP000663090">
    <property type="component" value="Chromosome"/>
</dbReference>
<dbReference type="SUPFAM" id="SSF53850">
    <property type="entry name" value="Periplasmic binding protein-like II"/>
    <property type="match status" value="1"/>
</dbReference>
<keyword evidence="4" id="KW-0804">Transcription</keyword>
<dbReference type="SUPFAM" id="SSF46785">
    <property type="entry name" value="Winged helix' DNA-binding domain"/>
    <property type="match status" value="1"/>
</dbReference>
<gene>
    <name evidence="6" type="ORF">JY572_40125</name>
</gene>
<keyword evidence="2" id="KW-0805">Transcription regulation</keyword>
<proteinExistence type="inferred from homology"/>
<dbReference type="InterPro" id="IPR005119">
    <property type="entry name" value="LysR_subst-bd"/>
</dbReference>
<accession>A0ABX7NDR0</accession>
<dbReference type="PANTHER" id="PTHR30537:SF68">
    <property type="entry name" value="TRANSCRIPTIONAL REGULATOR-RELATED"/>
    <property type="match status" value="1"/>
</dbReference>
<protein>
    <submittedName>
        <fullName evidence="6">LysR family transcriptional regulator</fullName>
    </submittedName>
</protein>
<keyword evidence="3" id="KW-0238">DNA-binding</keyword>
<evidence type="ECO:0000256" key="2">
    <source>
        <dbReference type="ARBA" id="ARBA00023015"/>
    </source>
</evidence>
<evidence type="ECO:0000313" key="7">
    <source>
        <dbReference type="Proteomes" id="UP000663090"/>
    </source>
</evidence>
<evidence type="ECO:0000256" key="3">
    <source>
        <dbReference type="ARBA" id="ARBA00023125"/>
    </source>
</evidence>